<dbReference type="Pfam" id="PF04286">
    <property type="entry name" value="DUF445"/>
    <property type="match status" value="1"/>
</dbReference>
<evidence type="ECO:0000313" key="2">
    <source>
        <dbReference type="EMBL" id="APZ07547.1"/>
    </source>
</evidence>
<sequence>MEKLAELKRAKRLALSLLLIAAAVFVTTLFLPANFWVSGIKAIAEAAMVGALADWFAVVALFRRVPLPFISRHTAIIPRNKDRIGDNLGQFVQEKFLDTQSLVALIQRHQPAQMIGVWFSQPENAQRVGTHLLQVMSGFLEMTDDSRIQRLIRRAVHKAIDKVDLTQTSALMLESLTRNNRHQKLLDTLITQLIALLQRENTRTFIARQVVHWLETDHPVKAKVLPKEWLGEQSAALVSDAVNSLLDDINADRTHQIRQAFDRATMKLIANLKSDPEMAERAENIKEYLKNDEAFNRYVGEMWGDLRNWMKADMHSDDSKMQKRISEAGLWFGETLLADGALRASLNEHLEQAAHRVAPEFSAFLTRHISDTVKSWDARDMSYQVELNIGKDLQFIRINGTLVGGCIGLILYLLSQIPALFNLSAL</sequence>
<gene>
    <name evidence="2" type="ORF">BWI95_02510</name>
</gene>
<evidence type="ECO:0008006" key="4">
    <source>
        <dbReference type="Google" id="ProtNLM"/>
    </source>
</evidence>
<feature type="transmembrane region" description="Helical" evidence="1">
    <location>
        <begin position="42"/>
        <end position="62"/>
    </location>
</feature>
<reference evidence="2 3" key="1">
    <citation type="submission" date="2017-01" db="EMBL/GenBank/DDBJ databases">
        <authorList>
            <person name="Cao J.-M."/>
        </authorList>
    </citation>
    <scope>NUCLEOTIDE SEQUENCE [LARGE SCALE GENOMIC DNA]</scope>
    <source>
        <strain evidence="2 3">888-76</strain>
    </source>
</reference>
<organism evidence="2 3">
    <name type="scientific">Kosakonia cowanii JCM 10956 = DSM 18146</name>
    <dbReference type="NCBI Taxonomy" id="1300165"/>
    <lineage>
        <taxon>Bacteria</taxon>
        <taxon>Pseudomonadati</taxon>
        <taxon>Pseudomonadota</taxon>
        <taxon>Gammaproteobacteria</taxon>
        <taxon>Enterobacterales</taxon>
        <taxon>Enterobacteriaceae</taxon>
        <taxon>Kosakonia</taxon>
    </lineage>
</organism>
<dbReference type="PANTHER" id="PTHR38442">
    <property type="entry name" value="INNER MEMBRANE PROTEIN-RELATED"/>
    <property type="match status" value="1"/>
</dbReference>
<keyword evidence="1" id="KW-0812">Transmembrane</keyword>
<keyword evidence="1" id="KW-1133">Transmembrane helix</keyword>
<evidence type="ECO:0000256" key="1">
    <source>
        <dbReference type="SAM" id="Phobius"/>
    </source>
</evidence>
<keyword evidence="3" id="KW-1185">Reference proteome</keyword>
<keyword evidence="1" id="KW-0472">Membrane</keyword>
<dbReference type="GO" id="GO:0005886">
    <property type="term" value="C:plasma membrane"/>
    <property type="evidence" value="ECO:0007669"/>
    <property type="project" value="TreeGrafter"/>
</dbReference>
<dbReference type="InterPro" id="IPR007383">
    <property type="entry name" value="DUF445"/>
</dbReference>
<dbReference type="Proteomes" id="UP000187148">
    <property type="component" value="Chromosome"/>
</dbReference>
<proteinExistence type="predicted"/>
<evidence type="ECO:0000313" key="3">
    <source>
        <dbReference type="Proteomes" id="UP000187148"/>
    </source>
</evidence>
<dbReference type="RefSeq" id="WP_054802835.1">
    <property type="nucleotide sequence ID" value="NZ_CP019445.1"/>
</dbReference>
<accession>A0A831EEN5</accession>
<dbReference type="KEGG" id="kco:BWI95_02510"/>
<dbReference type="EMBL" id="CP019445">
    <property type="protein sequence ID" value="APZ07547.1"/>
    <property type="molecule type" value="Genomic_DNA"/>
</dbReference>
<protein>
    <recommendedName>
        <fullName evidence="4">DUF445 domain-containing protein</fullName>
    </recommendedName>
</protein>
<dbReference type="PANTHER" id="PTHR38442:SF1">
    <property type="entry name" value="INNER MEMBRANE PROTEIN"/>
    <property type="match status" value="1"/>
</dbReference>
<feature type="transmembrane region" description="Helical" evidence="1">
    <location>
        <begin position="12"/>
        <end position="36"/>
    </location>
</feature>
<name>A0A831EEN5_9ENTR</name>
<dbReference type="AlphaFoldDB" id="A0A831EEN5"/>
<feature type="transmembrane region" description="Helical" evidence="1">
    <location>
        <begin position="401"/>
        <end position="421"/>
    </location>
</feature>